<feature type="compositionally biased region" description="Basic residues" evidence="1">
    <location>
        <begin position="268"/>
        <end position="280"/>
    </location>
</feature>
<keyword evidence="3" id="KW-1185">Reference proteome</keyword>
<feature type="compositionally biased region" description="Low complexity" evidence="1">
    <location>
        <begin position="212"/>
        <end position="222"/>
    </location>
</feature>
<name>A0AAE1U389_9EUCA</name>
<accession>A0AAE1U389</accession>
<comment type="caution">
    <text evidence="2">The sequence shown here is derived from an EMBL/GenBank/DDBJ whole genome shotgun (WGS) entry which is preliminary data.</text>
</comment>
<gene>
    <name evidence="2" type="ORF">Pmani_021387</name>
</gene>
<feature type="region of interest" description="Disordered" evidence="1">
    <location>
        <begin position="416"/>
        <end position="435"/>
    </location>
</feature>
<reference evidence="2" key="1">
    <citation type="submission" date="2023-11" db="EMBL/GenBank/DDBJ databases">
        <title>Genome assemblies of two species of porcelain crab, Petrolisthes cinctipes and Petrolisthes manimaculis (Anomura: Porcellanidae).</title>
        <authorList>
            <person name="Angst P."/>
        </authorList>
    </citation>
    <scope>NUCLEOTIDE SEQUENCE</scope>
    <source>
        <strain evidence="2">PB745_02</strain>
        <tissue evidence="2">Gill</tissue>
    </source>
</reference>
<feature type="compositionally biased region" description="Low complexity" evidence="1">
    <location>
        <begin position="252"/>
        <end position="267"/>
    </location>
</feature>
<feature type="compositionally biased region" description="Low complexity" evidence="1">
    <location>
        <begin position="329"/>
        <end position="364"/>
    </location>
</feature>
<organism evidence="2 3">
    <name type="scientific">Petrolisthes manimaculis</name>
    <dbReference type="NCBI Taxonomy" id="1843537"/>
    <lineage>
        <taxon>Eukaryota</taxon>
        <taxon>Metazoa</taxon>
        <taxon>Ecdysozoa</taxon>
        <taxon>Arthropoda</taxon>
        <taxon>Crustacea</taxon>
        <taxon>Multicrustacea</taxon>
        <taxon>Malacostraca</taxon>
        <taxon>Eumalacostraca</taxon>
        <taxon>Eucarida</taxon>
        <taxon>Decapoda</taxon>
        <taxon>Pleocyemata</taxon>
        <taxon>Anomura</taxon>
        <taxon>Galatheoidea</taxon>
        <taxon>Porcellanidae</taxon>
        <taxon>Petrolisthes</taxon>
    </lineage>
</organism>
<evidence type="ECO:0000313" key="3">
    <source>
        <dbReference type="Proteomes" id="UP001292094"/>
    </source>
</evidence>
<protein>
    <submittedName>
        <fullName evidence="2">Uncharacterized protein</fullName>
    </submittedName>
</protein>
<evidence type="ECO:0000313" key="2">
    <source>
        <dbReference type="EMBL" id="KAK4306801.1"/>
    </source>
</evidence>
<dbReference type="Proteomes" id="UP001292094">
    <property type="component" value="Unassembled WGS sequence"/>
</dbReference>
<feature type="region of interest" description="Disordered" evidence="1">
    <location>
        <begin position="204"/>
        <end position="378"/>
    </location>
</feature>
<proteinExistence type="predicted"/>
<feature type="compositionally biased region" description="Polar residues" evidence="1">
    <location>
        <begin position="417"/>
        <end position="426"/>
    </location>
</feature>
<dbReference type="EMBL" id="JAWZYT010002086">
    <property type="protein sequence ID" value="KAK4306801.1"/>
    <property type="molecule type" value="Genomic_DNA"/>
</dbReference>
<dbReference type="AlphaFoldDB" id="A0AAE1U389"/>
<sequence>MCKMVITPVTSSPPALSCIPHVHIDSSLIDEFEDSPHTHFPSPPPGHPLHLQTIHIHMPQMCPFPQPQHQFPAPFPYFPCLVDGHHATIYPEQPPQPPQMYHHSPSLHHPDLTSVSNEHFHSPHFSMQQYRDTCIPPDGVHHSGPCIKHPGHDTREAPTPPPPPHQVTRPMGPSPLYPHLHDHNFPPHFMHPLPHPSNSYHISFPPPPMHHPSPSHVMSPGPFAFSPTHSPTGQPSPLPHQCFSSPQCSGPRPSLIPHSSGSSPHPGIHSHHHKLSHRHLSPMTRHSSPSRHPSSTPQHLSPSTRHPSPSPRHPSPSARHHSPMPRHPSPLSRHPSPSPRHPSLSPRHPSPSSRHPSPTSSPRYNNHHKHHSHYSPYQHSITSGAHVSFSRALRPPPLVLARQRLSSVELPDVLTPDTPQLSQTHHTFPINLNVK</sequence>
<feature type="compositionally biased region" description="Low complexity" evidence="1">
    <location>
        <begin position="281"/>
        <end position="307"/>
    </location>
</feature>
<evidence type="ECO:0000256" key="1">
    <source>
        <dbReference type="SAM" id="MobiDB-lite"/>
    </source>
</evidence>